<comment type="caution">
    <text evidence="6">The sequence shown here is derived from an EMBL/GenBank/DDBJ whole genome shotgun (WGS) entry which is preliminary data.</text>
</comment>
<dbReference type="EMBL" id="JADGIZ020000021">
    <property type="protein sequence ID" value="KAL2915766.1"/>
    <property type="molecule type" value="Genomic_DNA"/>
</dbReference>
<sequence>MASTADIFAYVGGVFLSLCIVPQLVVVWRHRSAEGVSLLWILSYLLGLSLTLVYMVMLSAWAGAVPVIAQLVLGSGLLASKGLMDAGVVKPKPQASEHGDITVVSL</sequence>
<protein>
    <recommendedName>
        <fullName evidence="8">PQ loop repeat protein</fullName>
    </recommendedName>
</protein>
<feature type="transmembrane region" description="Helical" evidence="5">
    <location>
        <begin position="7"/>
        <end position="28"/>
    </location>
</feature>
<keyword evidence="2 5" id="KW-0812">Transmembrane</keyword>
<accession>A0ABR4N8H0</accession>
<gene>
    <name evidence="6" type="ORF">HK105_204713</name>
</gene>
<organism evidence="6 7">
    <name type="scientific">Polyrhizophydium stewartii</name>
    <dbReference type="NCBI Taxonomy" id="2732419"/>
    <lineage>
        <taxon>Eukaryota</taxon>
        <taxon>Fungi</taxon>
        <taxon>Fungi incertae sedis</taxon>
        <taxon>Chytridiomycota</taxon>
        <taxon>Chytridiomycota incertae sedis</taxon>
        <taxon>Chytridiomycetes</taxon>
        <taxon>Rhizophydiales</taxon>
        <taxon>Rhizophydiales incertae sedis</taxon>
        <taxon>Polyrhizophydium</taxon>
    </lineage>
</organism>
<name>A0ABR4N8H0_9FUNG</name>
<evidence type="ECO:0008006" key="8">
    <source>
        <dbReference type="Google" id="ProtNLM"/>
    </source>
</evidence>
<evidence type="ECO:0000256" key="1">
    <source>
        <dbReference type="ARBA" id="ARBA00004141"/>
    </source>
</evidence>
<evidence type="ECO:0000313" key="6">
    <source>
        <dbReference type="EMBL" id="KAL2915766.1"/>
    </source>
</evidence>
<evidence type="ECO:0000256" key="3">
    <source>
        <dbReference type="ARBA" id="ARBA00022989"/>
    </source>
</evidence>
<dbReference type="InterPro" id="IPR006603">
    <property type="entry name" value="PQ-loop_rpt"/>
</dbReference>
<keyword evidence="3 5" id="KW-1133">Transmembrane helix</keyword>
<dbReference type="Gene3D" id="1.20.1280.290">
    <property type="match status" value="1"/>
</dbReference>
<comment type="subcellular location">
    <subcellularLocation>
        <location evidence="1">Membrane</location>
        <topology evidence="1">Multi-pass membrane protein</topology>
    </subcellularLocation>
</comment>
<dbReference type="Pfam" id="PF04193">
    <property type="entry name" value="PQ-loop"/>
    <property type="match status" value="1"/>
</dbReference>
<feature type="transmembrane region" description="Helical" evidence="5">
    <location>
        <begin position="35"/>
        <end position="54"/>
    </location>
</feature>
<evidence type="ECO:0000256" key="2">
    <source>
        <dbReference type="ARBA" id="ARBA00022692"/>
    </source>
</evidence>
<evidence type="ECO:0000256" key="5">
    <source>
        <dbReference type="SAM" id="Phobius"/>
    </source>
</evidence>
<evidence type="ECO:0000256" key="4">
    <source>
        <dbReference type="ARBA" id="ARBA00023136"/>
    </source>
</evidence>
<evidence type="ECO:0000313" key="7">
    <source>
        <dbReference type="Proteomes" id="UP001527925"/>
    </source>
</evidence>
<keyword evidence="4 5" id="KW-0472">Membrane</keyword>
<dbReference type="Proteomes" id="UP001527925">
    <property type="component" value="Unassembled WGS sequence"/>
</dbReference>
<keyword evidence="7" id="KW-1185">Reference proteome</keyword>
<proteinExistence type="predicted"/>
<reference evidence="6 7" key="1">
    <citation type="submission" date="2023-09" db="EMBL/GenBank/DDBJ databases">
        <title>Pangenome analysis of Batrachochytrium dendrobatidis and related Chytrids.</title>
        <authorList>
            <person name="Yacoub M.N."/>
            <person name="Stajich J.E."/>
            <person name="James T.Y."/>
        </authorList>
    </citation>
    <scope>NUCLEOTIDE SEQUENCE [LARGE SCALE GENOMIC DNA]</scope>
    <source>
        <strain evidence="6 7">JEL0888</strain>
    </source>
</reference>